<dbReference type="CDD" id="cd08071">
    <property type="entry name" value="MPN_DUF2466"/>
    <property type="match status" value="1"/>
</dbReference>
<dbReference type="GO" id="GO:0006508">
    <property type="term" value="P:proteolysis"/>
    <property type="evidence" value="ECO:0007669"/>
    <property type="project" value="UniProtKB-KW"/>
</dbReference>
<dbReference type="AlphaFoldDB" id="A0A090X474"/>
<evidence type="ECO:0000259" key="6">
    <source>
        <dbReference type="PROSITE" id="PS50249"/>
    </source>
</evidence>
<evidence type="ECO:0000256" key="5">
    <source>
        <dbReference type="ARBA" id="ARBA00023049"/>
    </source>
</evidence>
<comment type="caution">
    <text evidence="7">The sequence shown here is derived from an EMBL/GenBank/DDBJ whole genome shotgun (WGS) entry which is preliminary data.</text>
</comment>
<name>A0A090X474_9FLAO</name>
<organism evidence="7 8">
    <name type="scientific">Algibacter lectus</name>
    <dbReference type="NCBI Taxonomy" id="221126"/>
    <lineage>
        <taxon>Bacteria</taxon>
        <taxon>Pseudomonadati</taxon>
        <taxon>Bacteroidota</taxon>
        <taxon>Flavobacteriia</taxon>
        <taxon>Flavobacteriales</taxon>
        <taxon>Flavobacteriaceae</taxon>
        <taxon>Algibacter</taxon>
    </lineage>
</organism>
<dbReference type="EMBL" id="BBNU01000001">
    <property type="protein sequence ID" value="GAL77287.1"/>
    <property type="molecule type" value="Genomic_DNA"/>
</dbReference>
<evidence type="ECO:0000256" key="2">
    <source>
        <dbReference type="ARBA" id="ARBA00022723"/>
    </source>
</evidence>
<keyword evidence="3" id="KW-0378">Hydrolase</keyword>
<dbReference type="PANTHER" id="PTHR30471:SF3">
    <property type="entry name" value="UPF0758 PROTEIN YEES-RELATED"/>
    <property type="match status" value="1"/>
</dbReference>
<dbReference type="Gene3D" id="3.40.140.10">
    <property type="entry name" value="Cytidine Deaminase, domain 2"/>
    <property type="match status" value="1"/>
</dbReference>
<dbReference type="InterPro" id="IPR037518">
    <property type="entry name" value="MPN"/>
</dbReference>
<dbReference type="InterPro" id="IPR020891">
    <property type="entry name" value="UPF0758_CS"/>
</dbReference>
<dbReference type="PROSITE" id="PS50249">
    <property type="entry name" value="MPN"/>
    <property type="match status" value="1"/>
</dbReference>
<evidence type="ECO:0000313" key="8">
    <source>
        <dbReference type="Proteomes" id="UP000029643"/>
    </source>
</evidence>
<evidence type="ECO:0000256" key="4">
    <source>
        <dbReference type="ARBA" id="ARBA00022833"/>
    </source>
</evidence>
<dbReference type="PANTHER" id="PTHR30471">
    <property type="entry name" value="DNA REPAIR PROTEIN RADC"/>
    <property type="match status" value="1"/>
</dbReference>
<accession>A0A090X474</accession>
<sequence>MKNKVNEIQIRYKERIPAPFWKKIGCSQDAANMIYELWNKNDIEVHESFKIVLLNNSNKVKGIYELSKGGITGTLVDLRILFAVVLKTLSVGIILIHNHPSGQLRPSEADKRLTSKIRDAAKLFDIVVLDHLIITPNGDYYSFADNEIL</sequence>
<keyword evidence="1" id="KW-0645">Protease</keyword>
<evidence type="ECO:0000313" key="7">
    <source>
        <dbReference type="EMBL" id="GAL77287.1"/>
    </source>
</evidence>
<dbReference type="InterPro" id="IPR025657">
    <property type="entry name" value="RadC_JAB"/>
</dbReference>
<reference evidence="7 8" key="1">
    <citation type="journal article" date="2014" name="Genome Announc.">
        <title>Draft Genome Sequences of Marine Flavobacterium Algibacter lectus Strains SS8 and NR4.</title>
        <authorList>
            <person name="Takatani N."/>
            <person name="Nakanishi M."/>
            <person name="Meirelles P."/>
            <person name="Mino S."/>
            <person name="Suda W."/>
            <person name="Oshima K."/>
            <person name="Hattori M."/>
            <person name="Ohkuma M."/>
            <person name="Hosokawa M."/>
            <person name="Miyashita K."/>
            <person name="Thompson F.L."/>
            <person name="Niwa A."/>
            <person name="Sawabe T."/>
            <person name="Sawabe T."/>
        </authorList>
    </citation>
    <scope>NUCLEOTIDE SEQUENCE [LARGE SCALE GENOMIC DNA]</scope>
    <source>
        <strain evidence="8">JCM19274</strain>
    </source>
</reference>
<keyword evidence="5" id="KW-0482">Metalloprotease</keyword>
<keyword evidence="4" id="KW-0862">Zinc</keyword>
<protein>
    <submittedName>
        <fullName evidence="7">DNA repair protein RadC</fullName>
    </submittedName>
</protein>
<dbReference type="Proteomes" id="UP000029643">
    <property type="component" value="Unassembled WGS sequence"/>
</dbReference>
<keyword evidence="2" id="KW-0479">Metal-binding</keyword>
<gene>
    <name evidence="7" type="ORF">JCM19274_5000</name>
</gene>
<dbReference type="RefSeq" id="WP_042494779.1">
    <property type="nucleotide sequence ID" value="NZ_BBNU01000001.1"/>
</dbReference>
<evidence type="ECO:0000256" key="1">
    <source>
        <dbReference type="ARBA" id="ARBA00022670"/>
    </source>
</evidence>
<feature type="domain" description="MPN" evidence="6">
    <location>
        <begin position="23"/>
        <end position="149"/>
    </location>
</feature>
<evidence type="ECO:0000256" key="3">
    <source>
        <dbReference type="ARBA" id="ARBA00022801"/>
    </source>
</evidence>
<dbReference type="GO" id="GO:0008237">
    <property type="term" value="F:metallopeptidase activity"/>
    <property type="evidence" value="ECO:0007669"/>
    <property type="project" value="UniProtKB-KW"/>
</dbReference>
<dbReference type="GO" id="GO:0046872">
    <property type="term" value="F:metal ion binding"/>
    <property type="evidence" value="ECO:0007669"/>
    <property type="project" value="UniProtKB-KW"/>
</dbReference>
<proteinExistence type="predicted"/>
<dbReference type="PROSITE" id="PS01302">
    <property type="entry name" value="UPF0758"/>
    <property type="match status" value="1"/>
</dbReference>
<dbReference type="InterPro" id="IPR001405">
    <property type="entry name" value="UPF0758"/>
</dbReference>
<dbReference type="Pfam" id="PF04002">
    <property type="entry name" value="RadC"/>
    <property type="match status" value="1"/>
</dbReference>